<name>A0A484LC05_9ASTE</name>
<organism evidence="2 3">
    <name type="scientific">Cuscuta campestris</name>
    <dbReference type="NCBI Taxonomy" id="132261"/>
    <lineage>
        <taxon>Eukaryota</taxon>
        <taxon>Viridiplantae</taxon>
        <taxon>Streptophyta</taxon>
        <taxon>Embryophyta</taxon>
        <taxon>Tracheophyta</taxon>
        <taxon>Spermatophyta</taxon>
        <taxon>Magnoliopsida</taxon>
        <taxon>eudicotyledons</taxon>
        <taxon>Gunneridae</taxon>
        <taxon>Pentapetalae</taxon>
        <taxon>asterids</taxon>
        <taxon>lamiids</taxon>
        <taxon>Solanales</taxon>
        <taxon>Convolvulaceae</taxon>
        <taxon>Cuscuteae</taxon>
        <taxon>Cuscuta</taxon>
        <taxon>Cuscuta subgen. Grammica</taxon>
        <taxon>Cuscuta sect. Cleistogrammica</taxon>
    </lineage>
</organism>
<proteinExistence type="predicted"/>
<gene>
    <name evidence="2" type="ORF">CCAM_LOCUS15723</name>
</gene>
<sequence length="108" mass="12098">MTGVAVAPGRGYEVPSSSNSFNFFIFFFINWVGRKVVRKMPGWVRGVEFAGSGRNLQIPPRNRRDGSQLNPSDSGVQIPRCWWRWGRMDLRRRLGVVGKLAAACGGRS</sequence>
<dbReference type="EMBL" id="OOIL02001284">
    <property type="protein sequence ID" value="VFQ73947.1"/>
    <property type="molecule type" value="Genomic_DNA"/>
</dbReference>
<feature type="region of interest" description="Disordered" evidence="1">
    <location>
        <begin position="55"/>
        <end position="75"/>
    </location>
</feature>
<protein>
    <submittedName>
        <fullName evidence="2">Uncharacterized protein</fullName>
    </submittedName>
</protein>
<accession>A0A484LC05</accession>
<dbReference type="Proteomes" id="UP000595140">
    <property type="component" value="Unassembled WGS sequence"/>
</dbReference>
<dbReference type="AlphaFoldDB" id="A0A484LC05"/>
<reference evidence="2 3" key="1">
    <citation type="submission" date="2018-04" db="EMBL/GenBank/DDBJ databases">
        <authorList>
            <person name="Vogel A."/>
        </authorList>
    </citation>
    <scope>NUCLEOTIDE SEQUENCE [LARGE SCALE GENOMIC DNA]</scope>
</reference>
<evidence type="ECO:0000256" key="1">
    <source>
        <dbReference type="SAM" id="MobiDB-lite"/>
    </source>
</evidence>
<evidence type="ECO:0000313" key="2">
    <source>
        <dbReference type="EMBL" id="VFQ73947.1"/>
    </source>
</evidence>
<evidence type="ECO:0000313" key="3">
    <source>
        <dbReference type="Proteomes" id="UP000595140"/>
    </source>
</evidence>
<keyword evidence="3" id="KW-1185">Reference proteome</keyword>